<reference evidence="2 3" key="1">
    <citation type="submission" date="2017-08" db="EMBL/GenBank/DDBJ databases">
        <title>Reclassification of Bisgaard taxon 37 and 44.</title>
        <authorList>
            <person name="Christensen H."/>
        </authorList>
    </citation>
    <scope>NUCLEOTIDE SEQUENCE [LARGE SCALE GENOMIC DNA]</scope>
    <source>
        <strain evidence="2 3">EEAB3T1</strain>
    </source>
</reference>
<dbReference type="RefSeq" id="WP_222985610.1">
    <property type="nucleotide sequence ID" value="NZ_NRJF01000148.1"/>
</dbReference>
<comment type="caution">
    <text evidence="2">The sequence shown here is derived from an EMBL/GenBank/DDBJ whole genome shotgun (WGS) entry which is preliminary data.</text>
</comment>
<evidence type="ECO:0000313" key="2">
    <source>
        <dbReference type="EMBL" id="RIY34610.1"/>
    </source>
</evidence>
<dbReference type="InterPro" id="IPR011008">
    <property type="entry name" value="Dimeric_a/b-barrel"/>
</dbReference>
<dbReference type="Proteomes" id="UP000265964">
    <property type="component" value="Unassembled WGS sequence"/>
</dbReference>
<dbReference type="EMBL" id="NRJF01000148">
    <property type="protein sequence ID" value="RIY34610.1"/>
    <property type="molecule type" value="Genomic_DNA"/>
</dbReference>
<accession>A0A3A1YBQ2</accession>
<dbReference type="GO" id="GO:0003824">
    <property type="term" value="F:catalytic activity"/>
    <property type="evidence" value="ECO:0007669"/>
    <property type="project" value="TreeGrafter"/>
</dbReference>
<organism evidence="2 3">
    <name type="scientific">Psittacicella gerlachiana</name>
    <dbReference type="NCBI Taxonomy" id="2028574"/>
    <lineage>
        <taxon>Bacteria</taxon>
        <taxon>Pseudomonadati</taxon>
        <taxon>Pseudomonadota</taxon>
        <taxon>Gammaproteobacteria</taxon>
        <taxon>Pasteurellales</taxon>
        <taxon>Psittacicellaceae</taxon>
        <taxon>Psittacicella</taxon>
    </lineage>
</organism>
<dbReference type="PROSITE" id="PS51725">
    <property type="entry name" value="ABM"/>
    <property type="match status" value="1"/>
</dbReference>
<name>A0A3A1YBQ2_9GAMM</name>
<protein>
    <recommendedName>
        <fullName evidence="1">ABM domain-containing protein</fullName>
    </recommendedName>
</protein>
<proteinExistence type="predicted"/>
<dbReference type="Gene3D" id="3.30.70.100">
    <property type="match status" value="1"/>
</dbReference>
<gene>
    <name evidence="2" type="ORF">CKF59_05260</name>
</gene>
<evidence type="ECO:0000259" key="1">
    <source>
        <dbReference type="PROSITE" id="PS51725"/>
    </source>
</evidence>
<dbReference type="PANTHER" id="PTHR33336">
    <property type="entry name" value="QUINOL MONOOXYGENASE YGIN-RELATED"/>
    <property type="match status" value="1"/>
</dbReference>
<dbReference type="InterPro" id="IPR007138">
    <property type="entry name" value="ABM_dom"/>
</dbReference>
<dbReference type="InterPro" id="IPR050744">
    <property type="entry name" value="AI-2_Isomerase_LsrG"/>
</dbReference>
<feature type="domain" description="ABM" evidence="1">
    <location>
        <begin position="2"/>
        <end position="91"/>
    </location>
</feature>
<dbReference type="AlphaFoldDB" id="A0A3A1YBQ2"/>
<sequence>MLAVYAVVKLQPGKEGQFEEIIAPLIQASRQDQGNLSYHCGKVDGQDYTYAFVEQWESYQDLQAHINQDHFLTAIPLIEAIATAPLEVNVVEYLN</sequence>
<dbReference type="SUPFAM" id="SSF54909">
    <property type="entry name" value="Dimeric alpha+beta barrel"/>
    <property type="match status" value="1"/>
</dbReference>
<dbReference type="Pfam" id="PF03992">
    <property type="entry name" value="ABM"/>
    <property type="match status" value="1"/>
</dbReference>
<keyword evidence="3" id="KW-1185">Reference proteome</keyword>
<dbReference type="PANTHER" id="PTHR33336:SF3">
    <property type="entry name" value="ABM DOMAIN-CONTAINING PROTEIN"/>
    <property type="match status" value="1"/>
</dbReference>
<evidence type="ECO:0000313" key="3">
    <source>
        <dbReference type="Proteomes" id="UP000265964"/>
    </source>
</evidence>